<dbReference type="PANTHER" id="PTHR28142">
    <property type="entry name" value="MITOCHONDRIAL INNER MEMBRANE I-AAA PROTEASE SUPERCOMPLEX SUBUNIT MGR3-RELATED"/>
    <property type="match status" value="1"/>
</dbReference>
<accession>A0A9N8ZS70</accession>
<sequence>MIKKFQRLHIYIEHYLHPTPKRLTRKARDCLRGAYFREEIEHDIVIAEAYLKRAIELAIDQGLAIDDPVIIDIWLRIAYNHVWANKFDEAITVYRSVFEMLLSKFGNKNNENNNKNYKDERLENLKKAIYVAKKLSDLYIRVQEYDIAEKYISWRILRLQALLQGNNDIPEEEYNISEEYPTEELNITSTIFENTKMINKEYIASIIMSHLGEVFYGLGKQNEALGWMQQGLNITKNGSGIKNCEECAGVILNNLGIIYEREDKKDIAISLFNQAIEYAEKAHDIKGIEDYTNNLNKFNLEHIDKK</sequence>
<evidence type="ECO:0000313" key="3">
    <source>
        <dbReference type="Proteomes" id="UP000789706"/>
    </source>
</evidence>
<name>A0A9N8ZS70_9GLOM</name>
<feature type="repeat" description="TPR" evidence="1">
    <location>
        <begin position="249"/>
        <end position="282"/>
    </location>
</feature>
<comment type="caution">
    <text evidence="2">The sequence shown here is derived from an EMBL/GenBank/DDBJ whole genome shotgun (WGS) entry which is preliminary data.</text>
</comment>
<protein>
    <submittedName>
        <fullName evidence="2">4586_t:CDS:1</fullName>
    </submittedName>
</protein>
<proteinExistence type="predicted"/>
<dbReference type="AlphaFoldDB" id="A0A9N8ZS70"/>
<gene>
    <name evidence="2" type="ORF">DEBURN_LOCUS4879</name>
</gene>
<dbReference type="InterPro" id="IPR011990">
    <property type="entry name" value="TPR-like_helical_dom_sf"/>
</dbReference>
<dbReference type="SMART" id="SM00028">
    <property type="entry name" value="TPR"/>
    <property type="match status" value="3"/>
</dbReference>
<keyword evidence="3" id="KW-1185">Reference proteome</keyword>
<evidence type="ECO:0000256" key="1">
    <source>
        <dbReference type="PROSITE-ProRule" id="PRU00339"/>
    </source>
</evidence>
<dbReference type="EMBL" id="CAJVPK010000399">
    <property type="protein sequence ID" value="CAG8505056.1"/>
    <property type="molecule type" value="Genomic_DNA"/>
</dbReference>
<dbReference type="InterPro" id="IPR019734">
    <property type="entry name" value="TPR_rpt"/>
</dbReference>
<evidence type="ECO:0000313" key="2">
    <source>
        <dbReference type="EMBL" id="CAG8505056.1"/>
    </source>
</evidence>
<dbReference type="PANTHER" id="PTHR28142:SF1">
    <property type="entry name" value="MITOCHONDRIAL INNER MEMBRANE I-AAA PROTEASE SUPERCOMPLEX SUBUNIT MGR3-RELATED"/>
    <property type="match status" value="1"/>
</dbReference>
<dbReference type="Gene3D" id="1.25.40.10">
    <property type="entry name" value="Tetratricopeptide repeat domain"/>
    <property type="match status" value="2"/>
</dbReference>
<dbReference type="SUPFAM" id="SSF48452">
    <property type="entry name" value="TPR-like"/>
    <property type="match status" value="1"/>
</dbReference>
<dbReference type="InterPro" id="IPR040201">
    <property type="entry name" value="Mrg3-like"/>
</dbReference>
<dbReference type="OrthoDB" id="10050400at2759"/>
<dbReference type="Proteomes" id="UP000789706">
    <property type="component" value="Unassembled WGS sequence"/>
</dbReference>
<keyword evidence="1" id="KW-0802">TPR repeat</keyword>
<organism evidence="2 3">
    <name type="scientific">Diversispora eburnea</name>
    <dbReference type="NCBI Taxonomy" id="1213867"/>
    <lineage>
        <taxon>Eukaryota</taxon>
        <taxon>Fungi</taxon>
        <taxon>Fungi incertae sedis</taxon>
        <taxon>Mucoromycota</taxon>
        <taxon>Glomeromycotina</taxon>
        <taxon>Glomeromycetes</taxon>
        <taxon>Diversisporales</taxon>
        <taxon>Diversisporaceae</taxon>
        <taxon>Diversispora</taxon>
    </lineage>
</organism>
<reference evidence="2" key="1">
    <citation type="submission" date="2021-06" db="EMBL/GenBank/DDBJ databases">
        <authorList>
            <person name="Kallberg Y."/>
            <person name="Tangrot J."/>
            <person name="Rosling A."/>
        </authorList>
    </citation>
    <scope>NUCLEOTIDE SEQUENCE</scope>
    <source>
        <strain evidence="2">AZ414A</strain>
    </source>
</reference>
<dbReference type="PROSITE" id="PS50005">
    <property type="entry name" value="TPR"/>
    <property type="match status" value="1"/>
</dbReference>